<organism evidence="2 3">
    <name type="scientific">Halarsenatibacter silvermanii</name>
    <dbReference type="NCBI Taxonomy" id="321763"/>
    <lineage>
        <taxon>Bacteria</taxon>
        <taxon>Bacillati</taxon>
        <taxon>Bacillota</taxon>
        <taxon>Clostridia</taxon>
        <taxon>Halanaerobiales</taxon>
        <taxon>Halarsenatibacteraceae</taxon>
        <taxon>Halarsenatibacter</taxon>
    </lineage>
</organism>
<dbReference type="EMBL" id="FNGO01000006">
    <property type="protein sequence ID" value="SDL59632.1"/>
    <property type="molecule type" value="Genomic_DNA"/>
</dbReference>
<reference evidence="2 3" key="1">
    <citation type="submission" date="2016-10" db="EMBL/GenBank/DDBJ databases">
        <authorList>
            <person name="de Groot N.N."/>
        </authorList>
    </citation>
    <scope>NUCLEOTIDE SEQUENCE [LARGE SCALE GENOMIC DNA]</scope>
    <source>
        <strain evidence="2 3">SLAS-1</strain>
    </source>
</reference>
<evidence type="ECO:0000256" key="1">
    <source>
        <dbReference type="SAM" id="Phobius"/>
    </source>
</evidence>
<dbReference type="RefSeq" id="WP_089759068.1">
    <property type="nucleotide sequence ID" value="NZ_FNGO01000006.1"/>
</dbReference>
<dbReference type="SUPFAM" id="SSF69322">
    <property type="entry name" value="Tricorn protease domain 2"/>
    <property type="match status" value="1"/>
</dbReference>
<accession>A0A1G9LCC6</accession>
<sequence>MFRNNEKGIALIMVLIMLAVVGVLAAMLLSSARTHSNIAMHEENMSKAFHSAEAGVEFVKANISDVVVAANEINDVNDGDYYLAFDGDEIVFDYINSGEGHVSDEEDKWRRSDIFALLEDINDIDDFDIDFKIEVLDNDGDIKLLSTGRYFTGDNNNYYKEEIEFELAYAAGAGSGGFLGITGNDEVYLIGPDTDWKNFGDETPILEEGKFQGNIYGGAWDGNNLLLAGDVAGGNNIFFNDALTKDAWEAEHFKSDGANHIKDIIYCEDSERFYNINHNGRIHEAYFDGTEWQNNVLHNEPGLNLGNVRSTLGQDKLVFVERGGGGTNTVYTYDINNDEFHEFNPSYFEDANDVAYGKDDKIDRFVAVGYEGKTGEIYYSDNGEDWHLATDTGWGWEIEAVTWTGKRFVAVGHSGHIATSTDGKVWDESERVTVPYTRKLTNVTGDGDFVIASSQDPYYEGVGTINVSFDGGINWDGYDGSVYGDIPDFKDIISVGKGSGSPEPYLSSWKQL</sequence>
<dbReference type="Proteomes" id="UP000199476">
    <property type="component" value="Unassembled WGS sequence"/>
</dbReference>
<dbReference type="SUPFAM" id="SSF50939">
    <property type="entry name" value="Sialidases"/>
    <property type="match status" value="1"/>
</dbReference>
<keyword evidence="3" id="KW-1185">Reference proteome</keyword>
<keyword evidence="1" id="KW-0472">Membrane</keyword>
<dbReference type="AlphaFoldDB" id="A0A1G9LCC6"/>
<name>A0A1G9LCC6_9FIRM</name>
<gene>
    <name evidence="2" type="ORF">SAMN04488692_10623</name>
</gene>
<feature type="transmembrane region" description="Helical" evidence="1">
    <location>
        <begin position="9"/>
        <end position="29"/>
    </location>
</feature>
<keyword evidence="1" id="KW-1133">Transmembrane helix</keyword>
<evidence type="ECO:0000313" key="2">
    <source>
        <dbReference type="EMBL" id="SDL59632.1"/>
    </source>
</evidence>
<keyword evidence="1" id="KW-0812">Transmembrane</keyword>
<dbReference type="STRING" id="321763.SAMN04488692_10623"/>
<proteinExistence type="predicted"/>
<evidence type="ECO:0000313" key="3">
    <source>
        <dbReference type="Proteomes" id="UP000199476"/>
    </source>
</evidence>
<dbReference type="OrthoDB" id="1736288at2"/>
<dbReference type="InterPro" id="IPR036278">
    <property type="entry name" value="Sialidase_sf"/>
</dbReference>
<protein>
    <submittedName>
        <fullName evidence="2">Uncharacterized protein</fullName>
    </submittedName>
</protein>